<protein>
    <submittedName>
        <fullName evidence="1">Uncharacterized protein</fullName>
    </submittedName>
</protein>
<dbReference type="Proteomes" id="UP000192907">
    <property type="component" value="Unassembled WGS sequence"/>
</dbReference>
<evidence type="ECO:0000313" key="1">
    <source>
        <dbReference type="EMBL" id="SME96070.1"/>
    </source>
</evidence>
<dbReference type="OrthoDB" id="5289777at2"/>
<dbReference type="EMBL" id="FWZT01000002">
    <property type="protein sequence ID" value="SME96070.1"/>
    <property type="molecule type" value="Genomic_DNA"/>
</dbReference>
<keyword evidence="2" id="KW-1185">Reference proteome</keyword>
<evidence type="ECO:0000313" key="2">
    <source>
        <dbReference type="Proteomes" id="UP000192907"/>
    </source>
</evidence>
<name>A0A1Y6BBZ2_9BACT</name>
<dbReference type="AlphaFoldDB" id="A0A1Y6BBZ2"/>
<gene>
    <name evidence="1" type="ORF">SAMN06296036_102258</name>
</gene>
<reference evidence="2" key="1">
    <citation type="submission" date="2017-04" db="EMBL/GenBank/DDBJ databases">
        <authorList>
            <person name="Varghese N."/>
            <person name="Submissions S."/>
        </authorList>
    </citation>
    <scope>NUCLEOTIDE SEQUENCE [LARGE SCALE GENOMIC DNA]</scope>
    <source>
        <strain evidence="2">RKEM611</strain>
    </source>
</reference>
<organism evidence="1 2">
    <name type="scientific">Pseudobacteriovorax antillogorgiicola</name>
    <dbReference type="NCBI Taxonomy" id="1513793"/>
    <lineage>
        <taxon>Bacteria</taxon>
        <taxon>Pseudomonadati</taxon>
        <taxon>Bdellovibrionota</taxon>
        <taxon>Oligoflexia</taxon>
        <taxon>Oligoflexales</taxon>
        <taxon>Pseudobacteriovoracaceae</taxon>
        <taxon>Pseudobacteriovorax</taxon>
    </lineage>
</organism>
<proteinExistence type="predicted"/>
<sequence length="410" mass="47590">MSKIFHEEDPIGKPLLLGNHTFPGVWRYMLPKEFLGLQFPEERRATCMSCPKASYEGYRPDYRCCTYHPRIPNFLLGLAAQTEKGLERLKSIIDQGMITPEGMNSTPKQWVNYLDDLEHDRFGKSEKVLCPMLEKETGFCTVHAFRNSVCSTFFCLKDHGGKSENFWTAVQTMGSQAEMAIAQWAMDQLGFDVAQYVKRLNGLAKKISKTSSKDEHGWHEDALDVLWGDWRGQELEFFEACGKLVSDHRDFLWQIANDTEIFEASKFDRAMVKSVPKELEEQVDPTDLDEDGETIAPEELWDVTLKAYRKIWKAPAGVFKLHKKIELMENPRQDEMEKTYPDKDYVIARIKGKNVDWRLFITADQYEVLKTFKDERLVSWKLLSSPSFRRLKSPQEFILEMIAQKILVRA</sequence>
<dbReference type="RefSeq" id="WP_132315252.1">
    <property type="nucleotide sequence ID" value="NZ_FWZT01000002.1"/>
</dbReference>
<accession>A0A1Y6BBZ2</accession>